<evidence type="ECO:0000256" key="2">
    <source>
        <dbReference type="ARBA" id="ARBA00005420"/>
    </source>
</evidence>
<keyword evidence="9 12" id="KW-0472">Membrane</keyword>
<sequence>MKRRRPHIENAPSPAAGIPLPDASHRSTLPSRTKTFSISSSYSYFPTSSLSSNSSASFPIASWARKPSNFFRRRWRKFKQRKWRDPAEASSAWTPEGEDDEEEEDDTDIGLPPPERRPRSIISMPRQQPMEVAAFISADAGAGSLSAVAAAAATVASRRAKEAGEATVRRQQLWKLKGFLALYTTLLVVSFALTVWADLTWLVPQLLKVSLALQATSAVFFCLVVPLTHFSGTFFFRQWRFWQPFQGGARFIVFQAISWTFYALCLVLAVCCLLFWARLAKYTFGLITSFGVFGVLSQVFMVTSLVVYERQQHKQWLRREKDEDEKMIGKKRKNEEERIEEEEKKEKKESSHLPICPSTAAGGRKIPLSETAATTAAEDEEGKKNNDDGNHHVQQLQQQDEEEKAGGGLIRLLQSLYKEIFFQHHLALAIVAVGLAILAECLWTMEEGGTVGVWGGMVEGHQKDFARAAGLLSVLLFAVVVFSTYGIGGQVAGGREGRREGGREGRAHQKAVRKQWRFWQPFLGGAKFMLLQGLSWSFLTLSIVVEILFVISTFAVGFELFVGAAVVAGGFFLVSEVLMIVSLHFYMPTTTTTVTTTGLTVMEKKVEEVEEMLVEREGVEKDEMMMEEKVDVTTAATTNALLRTGKQRLLLAKESATTTTTTVTMTTEQTSKTSTSFMPVRVDEASLEQFRRLTVITVLSNMQYLPFLLPILPFILSGLPLPVASLHWFGAFCCLTSAVVLNAYVKTTLAKAGHRLNSFQRSLLHALPSLIYAAPGVICFFAWKQHQGGRGDGKQGAVSAFPAWAVLTAMHYLYLFLTFRGKPEVTGERYLGEKLELWKGGWSLYYFLEGIDQYFQARFVFMDPNLDLKGKPHVLAFHPHGVQPFTTCWIQLSRAWREGVGKGQRFCVMTASVMHYVPLMRDILQWLGGREVSREAISYALGRRESVLLVPGGQQEMMESQSQMGEIRIITKHVGFIRLALQTGAPLVPVLSFGEVEVMDFVRYPRLQRFFISRIGIPVPFFPYGLFGFPIPRPVPVTVVFGRPIPVEKVEQPTQEEVRKLSKKYFESIQEVFDKNKTEALGHGNHRLVLL</sequence>
<evidence type="ECO:0000256" key="8">
    <source>
        <dbReference type="ARBA" id="ARBA00023098"/>
    </source>
</evidence>
<dbReference type="PANTHER" id="PTHR12317:SF34">
    <property type="entry name" value="ACYLTRANSFERASE"/>
    <property type="match status" value="1"/>
</dbReference>
<feature type="region of interest" description="Disordered" evidence="11">
    <location>
        <begin position="324"/>
        <end position="401"/>
    </location>
</feature>
<dbReference type="GO" id="GO:0004144">
    <property type="term" value="F:diacylglycerol O-acyltransferase activity"/>
    <property type="evidence" value="ECO:0007669"/>
    <property type="project" value="UniProtKB-EC"/>
</dbReference>
<dbReference type="InterPro" id="IPR007130">
    <property type="entry name" value="DAGAT"/>
</dbReference>
<organism evidence="13">
    <name type="scientific">Nannochloropsis oceanica</name>
    <dbReference type="NCBI Taxonomy" id="145522"/>
    <lineage>
        <taxon>Eukaryota</taxon>
        <taxon>Sar</taxon>
        <taxon>Stramenopiles</taxon>
        <taxon>Ochrophyta</taxon>
        <taxon>Eustigmatophyceae</taxon>
        <taxon>Eustigmatales</taxon>
        <taxon>Monodopsidaceae</taxon>
        <taxon>Nannochloropsis</taxon>
    </lineage>
</organism>
<dbReference type="GO" id="GO:0005789">
    <property type="term" value="C:endoplasmic reticulum membrane"/>
    <property type="evidence" value="ECO:0007669"/>
    <property type="project" value="UniProtKB-SubCell"/>
</dbReference>
<dbReference type="AlphaFoldDB" id="A0A1S6KMB6"/>
<evidence type="ECO:0000256" key="3">
    <source>
        <dbReference type="ARBA" id="ARBA00022516"/>
    </source>
</evidence>
<feature type="transmembrane region" description="Helical" evidence="12">
    <location>
        <begin position="251"/>
        <end position="276"/>
    </location>
</feature>
<gene>
    <name evidence="13" type="primary">DGTT4</name>
</gene>
<feature type="transmembrane region" description="Helical" evidence="12">
    <location>
        <begin position="728"/>
        <end position="745"/>
    </location>
</feature>
<evidence type="ECO:0000256" key="12">
    <source>
        <dbReference type="SAM" id="Phobius"/>
    </source>
</evidence>
<feature type="transmembrane region" description="Helical" evidence="12">
    <location>
        <begin position="179"/>
        <end position="197"/>
    </location>
</feature>
<keyword evidence="8" id="KW-0443">Lipid metabolism</keyword>
<dbReference type="EC" id="2.3.1.20" evidence="13"/>
<evidence type="ECO:0000256" key="11">
    <source>
        <dbReference type="SAM" id="MobiDB-lite"/>
    </source>
</evidence>
<feature type="region of interest" description="Disordered" evidence="11">
    <location>
        <begin position="1"/>
        <end position="31"/>
    </location>
</feature>
<keyword evidence="7 12" id="KW-1133">Transmembrane helix</keyword>
<comment type="similarity">
    <text evidence="2">Belongs to the diacylglycerol acyltransferase family.</text>
</comment>
<feature type="transmembrane region" description="Helical" evidence="12">
    <location>
        <begin position="209"/>
        <end position="230"/>
    </location>
</feature>
<evidence type="ECO:0000256" key="10">
    <source>
        <dbReference type="ARBA" id="ARBA00023315"/>
    </source>
</evidence>
<proteinExistence type="evidence at transcript level"/>
<keyword evidence="5 12" id="KW-0812">Transmembrane</keyword>
<evidence type="ECO:0000256" key="9">
    <source>
        <dbReference type="ARBA" id="ARBA00023136"/>
    </source>
</evidence>
<evidence type="ECO:0000256" key="6">
    <source>
        <dbReference type="ARBA" id="ARBA00022824"/>
    </source>
</evidence>
<keyword evidence="10 13" id="KW-0012">Acyltransferase</keyword>
<evidence type="ECO:0000313" key="13">
    <source>
        <dbReference type="EMBL" id="AQT19708.1"/>
    </source>
</evidence>
<feature type="transmembrane region" description="Helical" evidence="12">
    <location>
        <begin position="536"/>
        <end position="555"/>
    </location>
</feature>
<keyword evidence="4 13" id="KW-0808">Transferase</keyword>
<feature type="transmembrane region" description="Helical" evidence="12">
    <location>
        <begin position="766"/>
        <end position="783"/>
    </location>
</feature>
<feature type="region of interest" description="Disordered" evidence="11">
    <location>
        <begin position="86"/>
        <end position="120"/>
    </location>
</feature>
<dbReference type="GO" id="GO:0006629">
    <property type="term" value="P:lipid metabolic process"/>
    <property type="evidence" value="ECO:0007669"/>
    <property type="project" value="UniProtKB-KW"/>
</dbReference>
<feature type="transmembrane region" description="Helical" evidence="12">
    <location>
        <begin position="561"/>
        <end position="581"/>
    </location>
</feature>
<feature type="transmembrane region" description="Helical" evidence="12">
    <location>
        <begin position="465"/>
        <end position="488"/>
    </location>
</feature>
<dbReference type="CDD" id="cd07987">
    <property type="entry name" value="LPLAT_MGAT-like"/>
    <property type="match status" value="1"/>
</dbReference>
<feature type="transmembrane region" description="Helical" evidence="12">
    <location>
        <begin position="282"/>
        <end position="308"/>
    </location>
</feature>
<protein>
    <submittedName>
        <fullName evidence="13">Type two diacylglycerol acyltransferase</fullName>
        <ecNumber evidence="13">2.3.1.20</ecNumber>
    </submittedName>
</protein>
<feature type="compositionally biased region" description="Basic and acidic residues" evidence="11">
    <location>
        <begin position="324"/>
        <end position="351"/>
    </location>
</feature>
<dbReference type="Pfam" id="PF03982">
    <property type="entry name" value="DAGAT"/>
    <property type="match status" value="1"/>
</dbReference>
<keyword evidence="6" id="KW-0256">Endoplasmic reticulum</keyword>
<feature type="transmembrane region" description="Helical" evidence="12">
    <location>
        <begin position="693"/>
        <end position="716"/>
    </location>
</feature>
<evidence type="ECO:0000256" key="7">
    <source>
        <dbReference type="ARBA" id="ARBA00022989"/>
    </source>
</evidence>
<dbReference type="SUPFAM" id="SSF69593">
    <property type="entry name" value="Glycerol-3-phosphate (1)-acyltransferase"/>
    <property type="match status" value="1"/>
</dbReference>
<dbReference type="EMBL" id="KY273671">
    <property type="protein sequence ID" value="AQT19708.1"/>
    <property type="molecule type" value="mRNA"/>
</dbReference>
<reference evidence="13" key="1">
    <citation type="journal article" date="2017" name="Biotechnol. Biofuels">
        <title>Nannochloropsis, a rich source of diacylglycerol acyltransferases for engineering of triacylglycerol content in different hosts.</title>
        <authorList>
            <person name="Zienkiewicz K."/>
            <person name="Zienkiewicz A."/>
            <person name="Poliner E."/>
            <person name="Du Z.Y."/>
            <person name="Vollheyde K."/>
            <person name="Herrfurth C."/>
            <person name="Marmon S."/>
            <person name="Farre E.M."/>
            <person name="Feussner I."/>
            <person name="Benning C."/>
        </authorList>
    </citation>
    <scope>NUCLEOTIDE SEQUENCE</scope>
    <source>
        <strain evidence="13">CCMP1779</strain>
    </source>
</reference>
<evidence type="ECO:0000256" key="1">
    <source>
        <dbReference type="ARBA" id="ARBA00004477"/>
    </source>
</evidence>
<keyword evidence="3" id="KW-0444">Lipid biosynthesis</keyword>
<dbReference type="PANTHER" id="PTHR12317">
    <property type="entry name" value="DIACYLGLYCEROL O-ACYLTRANSFERASE"/>
    <property type="match status" value="1"/>
</dbReference>
<accession>A0A1S6KMB6</accession>
<name>A0A1S6KMB6_9STRA</name>
<feature type="compositionally biased region" description="Acidic residues" evidence="11">
    <location>
        <begin position="96"/>
        <end position="108"/>
    </location>
</feature>
<feature type="compositionally biased region" description="Basic and acidic residues" evidence="11">
    <location>
        <begin position="381"/>
        <end position="391"/>
    </location>
</feature>
<comment type="subcellular location">
    <subcellularLocation>
        <location evidence="1">Endoplasmic reticulum membrane</location>
        <topology evidence="1">Multi-pass membrane protein</topology>
    </subcellularLocation>
</comment>
<evidence type="ECO:0000256" key="5">
    <source>
        <dbReference type="ARBA" id="ARBA00022692"/>
    </source>
</evidence>
<feature type="transmembrane region" description="Helical" evidence="12">
    <location>
        <begin position="426"/>
        <end position="445"/>
    </location>
</feature>
<feature type="transmembrane region" description="Helical" evidence="12">
    <location>
        <begin position="795"/>
        <end position="817"/>
    </location>
</feature>
<evidence type="ECO:0000256" key="4">
    <source>
        <dbReference type="ARBA" id="ARBA00022679"/>
    </source>
</evidence>